<dbReference type="RefSeq" id="WP_132319686.1">
    <property type="nucleotide sequence ID" value="NZ_FWZT01000015.1"/>
</dbReference>
<evidence type="ECO:0008006" key="3">
    <source>
        <dbReference type="Google" id="ProtNLM"/>
    </source>
</evidence>
<protein>
    <recommendedName>
        <fullName evidence="3">Lipoprotein</fullName>
    </recommendedName>
</protein>
<dbReference type="EMBL" id="FWZT01000015">
    <property type="protein sequence ID" value="SMF49136.1"/>
    <property type="molecule type" value="Genomic_DNA"/>
</dbReference>
<sequence>MLKDYAKLAIFLVIASACGGGDGSDIGVTTRVVTVSGDISFTPSANQFEVTSETVTDQAEDLFECQITLEKSTVIEYQLQSEDELTLRGQQLTRVASYEGADSVSGVDSNLFGTWTFGEDSVNGVSIEIQVTITPEELTYTNTCRI</sequence>
<accession>A0A1Y6C9M9</accession>
<reference evidence="2" key="1">
    <citation type="submission" date="2017-04" db="EMBL/GenBank/DDBJ databases">
        <authorList>
            <person name="Varghese N."/>
            <person name="Submissions S."/>
        </authorList>
    </citation>
    <scope>NUCLEOTIDE SEQUENCE [LARGE SCALE GENOMIC DNA]</scope>
    <source>
        <strain evidence="2">RKEM611</strain>
    </source>
</reference>
<gene>
    <name evidence="1" type="ORF">SAMN06296036_11547</name>
</gene>
<keyword evidence="2" id="KW-1185">Reference proteome</keyword>
<evidence type="ECO:0000313" key="2">
    <source>
        <dbReference type="Proteomes" id="UP000192907"/>
    </source>
</evidence>
<evidence type="ECO:0000313" key="1">
    <source>
        <dbReference type="EMBL" id="SMF49136.1"/>
    </source>
</evidence>
<organism evidence="1 2">
    <name type="scientific">Pseudobacteriovorax antillogorgiicola</name>
    <dbReference type="NCBI Taxonomy" id="1513793"/>
    <lineage>
        <taxon>Bacteria</taxon>
        <taxon>Pseudomonadati</taxon>
        <taxon>Bdellovibrionota</taxon>
        <taxon>Oligoflexia</taxon>
        <taxon>Oligoflexales</taxon>
        <taxon>Pseudobacteriovoracaceae</taxon>
        <taxon>Pseudobacteriovorax</taxon>
    </lineage>
</organism>
<dbReference type="AlphaFoldDB" id="A0A1Y6C9M9"/>
<dbReference type="STRING" id="1513793.SAMN06296036_11547"/>
<dbReference type="PROSITE" id="PS51257">
    <property type="entry name" value="PROKAR_LIPOPROTEIN"/>
    <property type="match status" value="1"/>
</dbReference>
<dbReference type="Proteomes" id="UP000192907">
    <property type="component" value="Unassembled WGS sequence"/>
</dbReference>
<name>A0A1Y6C9M9_9BACT</name>
<proteinExistence type="predicted"/>